<evidence type="ECO:0000256" key="3">
    <source>
        <dbReference type="ARBA" id="ARBA00022481"/>
    </source>
</evidence>
<evidence type="ECO:0000256" key="2">
    <source>
        <dbReference type="ARBA" id="ARBA00022475"/>
    </source>
</evidence>
<organism evidence="10 11">
    <name type="scientific">Sporichthya brevicatena</name>
    <dbReference type="NCBI Taxonomy" id="171442"/>
    <lineage>
        <taxon>Bacteria</taxon>
        <taxon>Bacillati</taxon>
        <taxon>Actinomycetota</taxon>
        <taxon>Actinomycetes</taxon>
        <taxon>Sporichthyales</taxon>
        <taxon>Sporichthyaceae</taxon>
        <taxon>Sporichthya</taxon>
    </lineage>
</organism>
<name>A0ABN1HBJ8_9ACTN</name>
<feature type="domain" description="General secretion pathway GspH" evidence="9">
    <location>
        <begin position="54"/>
        <end position="157"/>
    </location>
</feature>
<gene>
    <name evidence="10" type="ORF">GCM10009547_44630</name>
</gene>
<evidence type="ECO:0000256" key="8">
    <source>
        <dbReference type="SAM" id="Phobius"/>
    </source>
</evidence>
<keyword evidence="3" id="KW-0488">Methylation</keyword>
<keyword evidence="2" id="KW-1003">Cell membrane</keyword>
<accession>A0ABN1HBJ8</accession>
<dbReference type="Pfam" id="PF12019">
    <property type="entry name" value="GspH"/>
    <property type="match status" value="1"/>
</dbReference>
<sequence>MVSVARRVRASSDSAAGFTLVELCSSLMIFGILAGVGVTALHSWTAGSRQTATTSALEALLRQTQQRAVTEGRTLCIDFDLATQNWSVLRGPCTGTGQVLIDGPMRVEDGVRITAASFATGAATLDGVTFYPRGTATPGSITITREGSDRVDTLTVEGLTGRVARD</sequence>
<dbReference type="NCBIfam" id="TIGR02532">
    <property type="entry name" value="IV_pilin_GFxxxE"/>
    <property type="match status" value="1"/>
</dbReference>
<dbReference type="InterPro" id="IPR045584">
    <property type="entry name" value="Pilin-like"/>
</dbReference>
<keyword evidence="5 8" id="KW-0812">Transmembrane</keyword>
<dbReference type="InterPro" id="IPR012902">
    <property type="entry name" value="N_methyl_site"/>
</dbReference>
<comment type="caution">
    <text evidence="10">The sequence shown here is derived from an EMBL/GenBank/DDBJ whole genome shotgun (WGS) entry which is preliminary data.</text>
</comment>
<dbReference type="EMBL" id="BAAAHE010000049">
    <property type="protein sequence ID" value="GAA0635554.1"/>
    <property type="molecule type" value="Genomic_DNA"/>
</dbReference>
<evidence type="ECO:0000256" key="7">
    <source>
        <dbReference type="ARBA" id="ARBA00023136"/>
    </source>
</evidence>
<evidence type="ECO:0000256" key="5">
    <source>
        <dbReference type="ARBA" id="ARBA00022692"/>
    </source>
</evidence>
<dbReference type="Gene3D" id="3.30.700.10">
    <property type="entry name" value="Glycoprotein, Type 4 Pilin"/>
    <property type="match status" value="1"/>
</dbReference>
<evidence type="ECO:0000259" key="9">
    <source>
        <dbReference type="Pfam" id="PF12019"/>
    </source>
</evidence>
<dbReference type="RefSeq" id="WP_344608979.1">
    <property type="nucleotide sequence ID" value="NZ_BAAAHE010000049.1"/>
</dbReference>
<feature type="transmembrane region" description="Helical" evidence="8">
    <location>
        <begin position="20"/>
        <end position="41"/>
    </location>
</feature>
<reference evidence="10 11" key="1">
    <citation type="journal article" date="2019" name="Int. J. Syst. Evol. Microbiol.">
        <title>The Global Catalogue of Microorganisms (GCM) 10K type strain sequencing project: providing services to taxonomists for standard genome sequencing and annotation.</title>
        <authorList>
            <consortium name="The Broad Institute Genomics Platform"/>
            <consortium name="The Broad Institute Genome Sequencing Center for Infectious Disease"/>
            <person name="Wu L."/>
            <person name="Ma J."/>
        </authorList>
    </citation>
    <scope>NUCLEOTIDE SEQUENCE [LARGE SCALE GENOMIC DNA]</scope>
    <source>
        <strain evidence="10 11">JCM 10671</strain>
    </source>
</reference>
<keyword evidence="11" id="KW-1185">Reference proteome</keyword>
<evidence type="ECO:0000313" key="10">
    <source>
        <dbReference type="EMBL" id="GAA0635554.1"/>
    </source>
</evidence>
<evidence type="ECO:0000256" key="4">
    <source>
        <dbReference type="ARBA" id="ARBA00022519"/>
    </source>
</evidence>
<keyword evidence="6 8" id="KW-1133">Transmembrane helix</keyword>
<dbReference type="SUPFAM" id="SSF54523">
    <property type="entry name" value="Pili subunits"/>
    <property type="match status" value="1"/>
</dbReference>
<evidence type="ECO:0000256" key="1">
    <source>
        <dbReference type="ARBA" id="ARBA00004377"/>
    </source>
</evidence>
<dbReference type="InterPro" id="IPR022346">
    <property type="entry name" value="T2SS_GspH"/>
</dbReference>
<proteinExistence type="predicted"/>
<dbReference type="Proteomes" id="UP001500957">
    <property type="component" value="Unassembled WGS sequence"/>
</dbReference>
<keyword evidence="7 8" id="KW-0472">Membrane</keyword>
<evidence type="ECO:0000256" key="6">
    <source>
        <dbReference type="ARBA" id="ARBA00022989"/>
    </source>
</evidence>
<evidence type="ECO:0000313" key="11">
    <source>
        <dbReference type="Proteomes" id="UP001500957"/>
    </source>
</evidence>
<comment type="subcellular location">
    <subcellularLocation>
        <location evidence="1">Cell inner membrane</location>
        <topology evidence="1">Single-pass membrane protein</topology>
    </subcellularLocation>
</comment>
<protein>
    <recommendedName>
        <fullName evidence="9">General secretion pathway GspH domain-containing protein</fullName>
    </recommendedName>
</protein>
<keyword evidence="4" id="KW-0997">Cell inner membrane</keyword>